<keyword evidence="1" id="KW-0614">Plasmid</keyword>
<name>A0A9W4BEP9_9MYCO</name>
<organism evidence="1 2">
    <name type="scientific">Mycobacterium gallinarum</name>
    <dbReference type="NCBI Taxonomy" id="39689"/>
    <lineage>
        <taxon>Bacteria</taxon>
        <taxon>Bacillati</taxon>
        <taxon>Actinomycetota</taxon>
        <taxon>Actinomycetes</taxon>
        <taxon>Mycobacteriales</taxon>
        <taxon>Mycobacteriaceae</taxon>
        <taxon>Mycobacterium</taxon>
    </lineage>
</organism>
<dbReference type="Pfam" id="PF03243">
    <property type="entry name" value="MerB"/>
    <property type="match status" value="1"/>
</dbReference>
<evidence type="ECO:0000313" key="1">
    <source>
        <dbReference type="EMBL" id="BBY96530.1"/>
    </source>
</evidence>
<accession>A0A9W4BEP9</accession>
<geneLocation type="plasmid" evidence="1 2">
    <name>pJCM6399</name>
</geneLocation>
<dbReference type="GO" id="GO:0018836">
    <property type="term" value="F:alkylmercury lyase activity"/>
    <property type="evidence" value="ECO:0007669"/>
    <property type="project" value="InterPro"/>
</dbReference>
<dbReference type="InterPro" id="IPR053717">
    <property type="entry name" value="MerB_lyase_sf"/>
</dbReference>
<reference evidence="1 2" key="1">
    <citation type="journal article" date="2019" name="Emerg. Microbes Infect.">
        <title>Comprehensive subspecies identification of 175 nontuberculous mycobacteria species based on 7547 genomic profiles.</title>
        <authorList>
            <person name="Matsumoto Y."/>
            <person name="Kinjo T."/>
            <person name="Motooka D."/>
            <person name="Nabeya D."/>
            <person name="Jung N."/>
            <person name="Uechi K."/>
            <person name="Horii T."/>
            <person name="Iida T."/>
            <person name="Fujita J."/>
            <person name="Nakamura S."/>
        </authorList>
    </citation>
    <scope>NUCLEOTIDE SEQUENCE [LARGE SCALE GENOMIC DNA]</scope>
    <source>
        <strain evidence="1 2">JCM 6399</strain>
        <plasmid evidence="1">pJCM6399</plasmid>
    </source>
</reference>
<dbReference type="KEGG" id="mgau:MGALJ_61990"/>
<protein>
    <submittedName>
        <fullName evidence="1">Uncharacterized protein</fullName>
    </submittedName>
</protein>
<dbReference type="AlphaFoldDB" id="A0A9W4BEP9"/>
<gene>
    <name evidence="1" type="ORF">MGALJ_61990</name>
</gene>
<dbReference type="Gene3D" id="3.30.450.410">
    <property type="match status" value="1"/>
</dbReference>
<sequence>MVFVGVRSGTGPSADTCCDYLNFFTDRPSTHAWADLNPHVVGGILGLSEAARLGQTIFRGLLNS</sequence>
<keyword evidence="2" id="KW-1185">Reference proteome</keyword>
<dbReference type="InterPro" id="IPR004927">
    <property type="entry name" value="MerB"/>
</dbReference>
<dbReference type="Proteomes" id="UP000465785">
    <property type="component" value="Plasmid pJCM6399"/>
</dbReference>
<dbReference type="SUPFAM" id="SSF160387">
    <property type="entry name" value="NosL/MerB-like"/>
    <property type="match status" value="1"/>
</dbReference>
<dbReference type="EMBL" id="AP022602">
    <property type="protein sequence ID" value="BBY96530.1"/>
    <property type="molecule type" value="Genomic_DNA"/>
</dbReference>
<evidence type="ECO:0000313" key="2">
    <source>
        <dbReference type="Proteomes" id="UP000465785"/>
    </source>
</evidence>
<proteinExistence type="predicted"/>